<dbReference type="Proteomes" id="UP000321464">
    <property type="component" value="Unassembled WGS sequence"/>
</dbReference>
<dbReference type="AlphaFoldDB" id="A0A512AJL5"/>
<keyword evidence="1" id="KW-0732">Signal</keyword>
<proteinExistence type="predicted"/>
<dbReference type="EMBL" id="BJYR01000012">
    <property type="protein sequence ID" value="GEN99885.1"/>
    <property type="molecule type" value="Genomic_DNA"/>
</dbReference>
<evidence type="ECO:0000313" key="2">
    <source>
        <dbReference type="EMBL" id="GEN99885.1"/>
    </source>
</evidence>
<evidence type="ECO:0000313" key="3">
    <source>
        <dbReference type="Proteomes" id="UP000321464"/>
    </source>
</evidence>
<comment type="caution">
    <text evidence="2">The sequence shown here is derived from an EMBL/GenBank/DDBJ whole genome shotgun (WGS) entry which is preliminary data.</text>
</comment>
<dbReference type="RefSeq" id="WP_147159222.1">
    <property type="nucleotide sequence ID" value="NZ_BJYR01000012.1"/>
</dbReference>
<evidence type="ECO:0000256" key="1">
    <source>
        <dbReference type="SAM" id="SignalP"/>
    </source>
</evidence>
<protein>
    <submittedName>
        <fullName evidence="2">Uncharacterized protein</fullName>
    </submittedName>
</protein>
<accession>A0A512AJL5</accession>
<reference evidence="2 3" key="1">
    <citation type="submission" date="2019-07" db="EMBL/GenBank/DDBJ databases">
        <title>Whole genome shotgun sequence of Novosphingobium sediminis NBRC 106119.</title>
        <authorList>
            <person name="Hosoyama A."/>
            <person name="Uohara A."/>
            <person name="Ohji S."/>
            <person name="Ichikawa N."/>
        </authorList>
    </citation>
    <scope>NUCLEOTIDE SEQUENCE [LARGE SCALE GENOMIC DNA]</scope>
    <source>
        <strain evidence="2 3">NBRC 106119</strain>
    </source>
</reference>
<organism evidence="2 3">
    <name type="scientific">Novosphingobium sediminis</name>
    <dbReference type="NCBI Taxonomy" id="707214"/>
    <lineage>
        <taxon>Bacteria</taxon>
        <taxon>Pseudomonadati</taxon>
        <taxon>Pseudomonadota</taxon>
        <taxon>Alphaproteobacteria</taxon>
        <taxon>Sphingomonadales</taxon>
        <taxon>Sphingomonadaceae</taxon>
        <taxon>Novosphingobium</taxon>
    </lineage>
</organism>
<name>A0A512AJL5_9SPHN</name>
<sequence>MGWARAITGIIALGLAALCTGSAAAQAIVLRSTGPSARSYPMGRKLDANAAVLLQNGDKVTVLDKLGTRVLFGPGSFRFEAVVRRDVGTLGALAVLTKVGVVRTRTGAVRENDEPEAAHNIWFIDVTKGGQYCLSDPKLTSLWRPARKDPAISTLRNGESREVSVNWPAGVAVRQWPAAEMPLVEGGTYTIANVPGDTVRVSIHLLGPLPEQQVDRAALLAEKGCTAQLALMADAVEAVNTGTAQRD</sequence>
<dbReference type="OrthoDB" id="8060097at2"/>
<feature type="signal peptide" evidence="1">
    <location>
        <begin position="1"/>
        <end position="27"/>
    </location>
</feature>
<keyword evidence="3" id="KW-1185">Reference proteome</keyword>
<feature type="chain" id="PRO_5021766134" evidence="1">
    <location>
        <begin position="28"/>
        <end position="247"/>
    </location>
</feature>
<gene>
    <name evidence="2" type="ORF">NSE01_17180</name>
</gene>